<protein>
    <recommendedName>
        <fullName evidence="2">HD/PDEase domain-containing protein</fullName>
    </recommendedName>
</protein>
<accession>A0A1T5LVE2</accession>
<keyword evidence="4" id="KW-1185">Reference proteome</keyword>
<dbReference type="Gene3D" id="1.10.3210.10">
    <property type="entry name" value="Hypothetical protein af1432"/>
    <property type="match status" value="1"/>
</dbReference>
<dbReference type="InterPro" id="IPR011624">
    <property type="entry name" value="Metal-dep_PHydrolase_7TM_extra"/>
</dbReference>
<dbReference type="InterPro" id="IPR011621">
    <property type="entry name" value="Metal-dep_PHydrolase_7TM_intra"/>
</dbReference>
<feature type="transmembrane region" description="Helical" evidence="1">
    <location>
        <begin position="310"/>
        <end position="335"/>
    </location>
</feature>
<dbReference type="Pfam" id="PF01966">
    <property type="entry name" value="HD"/>
    <property type="match status" value="1"/>
</dbReference>
<dbReference type="Proteomes" id="UP000190285">
    <property type="component" value="Unassembled WGS sequence"/>
</dbReference>
<dbReference type="AlphaFoldDB" id="A0A1T5LVE2"/>
<feature type="transmembrane region" description="Helical" evidence="1">
    <location>
        <begin position="27"/>
        <end position="46"/>
    </location>
</feature>
<dbReference type="InterPro" id="IPR003607">
    <property type="entry name" value="HD/PDEase_dom"/>
</dbReference>
<keyword evidence="1" id="KW-0812">Transmembrane</keyword>
<dbReference type="OrthoDB" id="9806952at2"/>
<feature type="transmembrane region" description="Helical" evidence="1">
    <location>
        <begin position="398"/>
        <end position="419"/>
    </location>
</feature>
<feature type="transmembrane region" description="Helical" evidence="1">
    <location>
        <begin position="278"/>
        <end position="298"/>
    </location>
</feature>
<feature type="transmembrane region" description="Helical" evidence="1">
    <location>
        <begin position="342"/>
        <end position="366"/>
    </location>
</feature>
<evidence type="ECO:0000259" key="2">
    <source>
        <dbReference type="SMART" id="SM00471"/>
    </source>
</evidence>
<dbReference type="PANTHER" id="PTHR36442:SF1">
    <property type="entry name" value="CYCLIC-DI-AMP PHOSPHODIESTERASE PGPH"/>
    <property type="match status" value="1"/>
</dbReference>
<feature type="domain" description="HD/PDEase" evidence="2">
    <location>
        <begin position="481"/>
        <end position="639"/>
    </location>
</feature>
<evidence type="ECO:0000256" key="1">
    <source>
        <dbReference type="SAM" id="Phobius"/>
    </source>
</evidence>
<dbReference type="NCBIfam" id="TIGR00277">
    <property type="entry name" value="HDIG"/>
    <property type="match status" value="1"/>
</dbReference>
<keyword evidence="1" id="KW-0472">Membrane</keyword>
<feature type="transmembrane region" description="Helical" evidence="1">
    <location>
        <begin position="431"/>
        <end position="452"/>
    </location>
</feature>
<keyword evidence="1" id="KW-1133">Transmembrane helix</keyword>
<dbReference type="InterPro" id="IPR006675">
    <property type="entry name" value="HDIG_dom"/>
</dbReference>
<dbReference type="InterPro" id="IPR052722">
    <property type="entry name" value="PgpH_phosphodiesterase"/>
</dbReference>
<dbReference type="Pfam" id="PF07698">
    <property type="entry name" value="7TM-7TMR_HD"/>
    <property type="match status" value="1"/>
</dbReference>
<dbReference type="PANTHER" id="PTHR36442">
    <property type="entry name" value="CYCLIC-DI-AMP PHOSPHODIESTERASE PGPH"/>
    <property type="match status" value="1"/>
</dbReference>
<dbReference type="SUPFAM" id="SSF109604">
    <property type="entry name" value="HD-domain/PDEase-like"/>
    <property type="match status" value="1"/>
</dbReference>
<dbReference type="Pfam" id="PF07697">
    <property type="entry name" value="7TMR-HDED"/>
    <property type="match status" value="1"/>
</dbReference>
<name>A0A1T5LVE2_9FIRM</name>
<dbReference type="EMBL" id="FUZT01000008">
    <property type="protein sequence ID" value="SKC79579.1"/>
    <property type="molecule type" value="Genomic_DNA"/>
</dbReference>
<sequence length="701" mass="79617">MSLLKKLDKLARKSLINRVFKSKKLNIIILSLSFFIIIFFSFYTTVSPKQYDIKIGEPAPSDIRAPIDIEDKEATAKEVERVIQGVEPKQEIDPTIQINIKDNIEIFFKKLYELRNLSEEMKVDTDENIKSIEEYNDFNLTRRDLIILLNYNEESVKKLEGNTYEFIMQIMTTGIKKEELENKKKKIEEYFMSLDGISKNLKTIGIKIVNSSIKENTYLDQKLTQEKINEAIKQVDKVFIKRGQIIVNEGEEITEKHYKLLMEAGLVDEKKEKDMKPLIGVIVIILILELIILSYIYLFNEKLVNKISNIYLIVIVFLIVFLMSKPLSSISSYLIPVASSSMLIGILFTPTIAIVLNIFLTILVTLATRNSLIVFITLLISGTVAAISTTNTHQRSKIIISGLIVSFTNMILITGFGLINGFGAKVILIDGFYGILNGVFCSILTIGSLPLWEYMFNILTPIKLLELSNPNHPVLKRLLVEAPGTYHHSIIVGNLSESAAHAIGCNSLLARAGSYYHDIGKLKRPYFFKENQLTSDNPHDKISPYLSSNIIRSHVQDGVILAKEHKIPKDIINIIEQHHGETLVKFFYHKALSEKNESKSVDASDFKYNGPKPKSKEAAIVMIADSVEAAVRSLSEPTRDNIEELVKKIIEGKSNEKQLQDCDLTFKDLETIRVVFINTLMGIFHERIEYPEIKEEMEASN</sequence>
<dbReference type="STRING" id="36842.SAMN02194393_03328"/>
<dbReference type="CDD" id="cd00077">
    <property type="entry name" value="HDc"/>
    <property type="match status" value="1"/>
</dbReference>
<organism evidence="3 4">
    <name type="scientific">Maledivibacter halophilus</name>
    <dbReference type="NCBI Taxonomy" id="36842"/>
    <lineage>
        <taxon>Bacteria</taxon>
        <taxon>Bacillati</taxon>
        <taxon>Bacillota</taxon>
        <taxon>Clostridia</taxon>
        <taxon>Peptostreptococcales</taxon>
        <taxon>Caminicellaceae</taxon>
        <taxon>Maledivibacter</taxon>
    </lineage>
</organism>
<proteinExistence type="predicted"/>
<feature type="transmembrane region" description="Helical" evidence="1">
    <location>
        <begin position="372"/>
        <end position="391"/>
    </location>
</feature>
<dbReference type="RefSeq" id="WP_079493128.1">
    <property type="nucleotide sequence ID" value="NZ_FUZT01000008.1"/>
</dbReference>
<dbReference type="InterPro" id="IPR006674">
    <property type="entry name" value="HD_domain"/>
</dbReference>
<evidence type="ECO:0000313" key="4">
    <source>
        <dbReference type="Proteomes" id="UP000190285"/>
    </source>
</evidence>
<dbReference type="SMART" id="SM00471">
    <property type="entry name" value="HDc"/>
    <property type="match status" value="1"/>
</dbReference>
<reference evidence="4" key="1">
    <citation type="submission" date="2017-02" db="EMBL/GenBank/DDBJ databases">
        <authorList>
            <person name="Varghese N."/>
            <person name="Submissions S."/>
        </authorList>
    </citation>
    <scope>NUCLEOTIDE SEQUENCE [LARGE SCALE GENOMIC DNA]</scope>
    <source>
        <strain evidence="4">M1</strain>
    </source>
</reference>
<evidence type="ECO:0000313" key="3">
    <source>
        <dbReference type="EMBL" id="SKC79579.1"/>
    </source>
</evidence>
<gene>
    <name evidence="3" type="ORF">SAMN02194393_03328</name>
</gene>